<keyword evidence="3" id="KW-1185">Reference proteome</keyword>
<reference evidence="2 3" key="1">
    <citation type="submission" date="2015-11" db="EMBL/GenBank/DDBJ databases">
        <title>Genomic analysis of 38 Legionella species identifies large and diverse effector repertoires.</title>
        <authorList>
            <person name="Burstein D."/>
            <person name="Amaro F."/>
            <person name="Zusman T."/>
            <person name="Lifshitz Z."/>
            <person name="Cohen O."/>
            <person name="Gilbert J.A."/>
            <person name="Pupko T."/>
            <person name="Shuman H.A."/>
            <person name="Segal G."/>
        </authorList>
    </citation>
    <scope>NUCLEOTIDE SEQUENCE [LARGE SCALE GENOMIC DNA]</scope>
    <source>
        <strain evidence="2 3">ATCC 700990</strain>
    </source>
</reference>
<sequence>MAAETAILSDQASRLKKLRLYLGLTRKNFEIKFGISRHTLRAWEIGEKRFTDNAIKRVVDLLNSNGINCSFEWFLSGMGESPIMLKESIDYASSIDFDPVNEKTLNEVLFFKQNNPGLEVLVVGDNRFEPLAHIGDYIGLKQVDVKELDLYLQSLAYVRCVEGEKFLSIITKTNTDYIFESLDKQNSVGLEVVEFIKIIVWFKKLMCEEN</sequence>
<organism evidence="2 3">
    <name type="scientific">Legionella drozanskii LLAP-1</name>
    <dbReference type="NCBI Taxonomy" id="1212489"/>
    <lineage>
        <taxon>Bacteria</taxon>
        <taxon>Pseudomonadati</taxon>
        <taxon>Pseudomonadota</taxon>
        <taxon>Gammaproteobacteria</taxon>
        <taxon>Legionellales</taxon>
        <taxon>Legionellaceae</taxon>
        <taxon>Legionella</taxon>
    </lineage>
</organism>
<dbReference type="InterPro" id="IPR001387">
    <property type="entry name" value="Cro/C1-type_HTH"/>
</dbReference>
<gene>
    <name evidence="2" type="ORF">Ldro_0862</name>
</gene>
<dbReference type="CDD" id="cd00093">
    <property type="entry name" value="HTH_XRE"/>
    <property type="match status" value="1"/>
</dbReference>
<dbReference type="SMART" id="SM00530">
    <property type="entry name" value="HTH_XRE"/>
    <property type="match status" value="1"/>
</dbReference>
<proteinExistence type="predicted"/>
<dbReference type="RefSeq" id="WP_058495196.1">
    <property type="nucleotide sequence ID" value="NZ_CAAAIU010000012.1"/>
</dbReference>
<dbReference type="SUPFAM" id="SSF47413">
    <property type="entry name" value="lambda repressor-like DNA-binding domains"/>
    <property type="match status" value="1"/>
</dbReference>
<dbReference type="PATRIC" id="fig|1212489.4.peg.902"/>
<dbReference type="PROSITE" id="PS50943">
    <property type="entry name" value="HTH_CROC1"/>
    <property type="match status" value="1"/>
</dbReference>
<dbReference type="OrthoDB" id="5659783at2"/>
<dbReference type="Proteomes" id="UP000054736">
    <property type="component" value="Unassembled WGS sequence"/>
</dbReference>
<dbReference type="AlphaFoldDB" id="A0A0W0SV49"/>
<dbReference type="EMBL" id="LNXY01000020">
    <property type="protein sequence ID" value="KTC87243.1"/>
    <property type="molecule type" value="Genomic_DNA"/>
</dbReference>
<evidence type="ECO:0000259" key="1">
    <source>
        <dbReference type="PROSITE" id="PS50943"/>
    </source>
</evidence>
<dbReference type="STRING" id="1212489.Ldro_0862"/>
<evidence type="ECO:0000313" key="2">
    <source>
        <dbReference type="EMBL" id="KTC87243.1"/>
    </source>
</evidence>
<dbReference type="GO" id="GO:0003677">
    <property type="term" value="F:DNA binding"/>
    <property type="evidence" value="ECO:0007669"/>
    <property type="project" value="InterPro"/>
</dbReference>
<feature type="domain" description="HTH cro/C1-type" evidence="1">
    <location>
        <begin position="15"/>
        <end position="74"/>
    </location>
</feature>
<dbReference type="InterPro" id="IPR010982">
    <property type="entry name" value="Lambda_DNA-bd_dom_sf"/>
</dbReference>
<protein>
    <recommendedName>
        <fullName evidence="1">HTH cro/C1-type domain-containing protein</fullName>
    </recommendedName>
</protein>
<evidence type="ECO:0000313" key="3">
    <source>
        <dbReference type="Proteomes" id="UP000054736"/>
    </source>
</evidence>
<comment type="caution">
    <text evidence="2">The sequence shown here is derived from an EMBL/GenBank/DDBJ whole genome shotgun (WGS) entry which is preliminary data.</text>
</comment>
<accession>A0A0W0SV49</accession>
<name>A0A0W0SV49_9GAMM</name>
<dbReference type="Gene3D" id="1.10.260.40">
    <property type="entry name" value="lambda repressor-like DNA-binding domains"/>
    <property type="match status" value="1"/>
</dbReference>